<proteinExistence type="predicted"/>
<evidence type="ECO:0000256" key="1">
    <source>
        <dbReference type="SAM" id="Coils"/>
    </source>
</evidence>
<dbReference type="EMBL" id="BARS01002595">
    <property type="protein sequence ID" value="GAF69828.1"/>
    <property type="molecule type" value="Genomic_DNA"/>
</dbReference>
<organism evidence="2">
    <name type="scientific">marine sediment metagenome</name>
    <dbReference type="NCBI Taxonomy" id="412755"/>
    <lineage>
        <taxon>unclassified sequences</taxon>
        <taxon>metagenomes</taxon>
        <taxon>ecological metagenomes</taxon>
    </lineage>
</organism>
<gene>
    <name evidence="2" type="ORF">S01H1_04970</name>
</gene>
<comment type="caution">
    <text evidence="2">The sequence shown here is derived from an EMBL/GenBank/DDBJ whole genome shotgun (WGS) entry which is preliminary data.</text>
</comment>
<sequence length="245" mass="27713">MALQRQHRRIRLGTLRETPAEHPGAISGEDYLQRAKELDRKRQELNRQAGILRAQYGRSIRPECAIDADCELNKHMLDLQHRMSSGETQTIWTVGEGVSHRPKPGPRLVDTPEALPGWQPGDPGYNGETPEEIYARADCSDIASRDSDADLIIYNVHKLPQRQKMRPAPDDMQISCSAAMLVQQETGRYPTLEDHLEGRSPMYAVRQGEFGNLITELVEADERTRLNHMFGPTEETSGVTSRRMT</sequence>
<evidence type="ECO:0000313" key="2">
    <source>
        <dbReference type="EMBL" id="GAF69828.1"/>
    </source>
</evidence>
<dbReference type="AlphaFoldDB" id="X0RM15"/>
<accession>X0RM15</accession>
<feature type="coiled-coil region" evidence="1">
    <location>
        <begin position="28"/>
        <end position="55"/>
    </location>
</feature>
<reference evidence="2" key="1">
    <citation type="journal article" date="2014" name="Front. Microbiol.">
        <title>High frequency of phylogenetically diverse reductive dehalogenase-homologous genes in deep subseafloor sedimentary metagenomes.</title>
        <authorList>
            <person name="Kawai M."/>
            <person name="Futagami T."/>
            <person name="Toyoda A."/>
            <person name="Takaki Y."/>
            <person name="Nishi S."/>
            <person name="Hori S."/>
            <person name="Arai W."/>
            <person name="Tsubouchi T."/>
            <person name="Morono Y."/>
            <person name="Uchiyama I."/>
            <person name="Ito T."/>
            <person name="Fujiyama A."/>
            <person name="Inagaki F."/>
            <person name="Takami H."/>
        </authorList>
    </citation>
    <scope>NUCLEOTIDE SEQUENCE</scope>
    <source>
        <strain evidence="2">Expedition CK06-06</strain>
    </source>
</reference>
<name>X0RM15_9ZZZZ</name>
<protein>
    <submittedName>
        <fullName evidence="2">Uncharacterized protein</fullName>
    </submittedName>
</protein>
<keyword evidence="1" id="KW-0175">Coiled coil</keyword>